<dbReference type="RefSeq" id="XP_043046297.1">
    <property type="nucleotide sequence ID" value="XM_043184781.1"/>
</dbReference>
<evidence type="ECO:0000313" key="2">
    <source>
        <dbReference type="Proteomes" id="UP000812287"/>
    </source>
</evidence>
<gene>
    <name evidence="1" type="ORF">BT62DRAFT_925337</name>
</gene>
<proteinExistence type="predicted"/>
<name>A0A9P8B087_9AGAR</name>
<keyword evidence="2" id="KW-1185">Reference proteome</keyword>
<dbReference type="EMBL" id="MU250523">
    <property type="protein sequence ID" value="KAG7452797.1"/>
    <property type="molecule type" value="Genomic_DNA"/>
</dbReference>
<organism evidence="1 2">
    <name type="scientific">Guyanagaster necrorhizus</name>
    <dbReference type="NCBI Taxonomy" id="856835"/>
    <lineage>
        <taxon>Eukaryota</taxon>
        <taxon>Fungi</taxon>
        <taxon>Dikarya</taxon>
        <taxon>Basidiomycota</taxon>
        <taxon>Agaricomycotina</taxon>
        <taxon>Agaricomycetes</taxon>
        <taxon>Agaricomycetidae</taxon>
        <taxon>Agaricales</taxon>
        <taxon>Marasmiineae</taxon>
        <taxon>Physalacriaceae</taxon>
        <taxon>Guyanagaster</taxon>
    </lineage>
</organism>
<comment type="caution">
    <text evidence="1">The sequence shown here is derived from an EMBL/GenBank/DDBJ whole genome shotgun (WGS) entry which is preliminary data.</text>
</comment>
<evidence type="ECO:0000313" key="1">
    <source>
        <dbReference type="EMBL" id="KAG7452797.1"/>
    </source>
</evidence>
<dbReference type="AlphaFoldDB" id="A0A9P8B087"/>
<sequence length="62" mass="6847">MALWFLQLKHHGATRTLGNLDLLQTSRNDLDDLPWTHISLKLSLGSAPSVTNALTCHYLSGC</sequence>
<dbReference type="GeneID" id="66107078"/>
<dbReference type="Proteomes" id="UP000812287">
    <property type="component" value="Unassembled WGS sequence"/>
</dbReference>
<protein>
    <submittedName>
        <fullName evidence="1">Uncharacterized protein</fullName>
    </submittedName>
</protein>
<reference evidence="1" key="1">
    <citation type="submission" date="2020-11" db="EMBL/GenBank/DDBJ databases">
        <title>Adaptations for nitrogen fixation in a non-lichenized fungal sporocarp promotes dispersal by wood-feeding termites.</title>
        <authorList>
            <consortium name="DOE Joint Genome Institute"/>
            <person name="Koch R.A."/>
            <person name="Yoon G."/>
            <person name="Arayal U."/>
            <person name="Lail K."/>
            <person name="Amirebrahimi M."/>
            <person name="Labutti K."/>
            <person name="Lipzen A."/>
            <person name="Riley R."/>
            <person name="Barry K."/>
            <person name="Henrissat B."/>
            <person name="Grigoriev I.V."/>
            <person name="Herr J.R."/>
            <person name="Aime M.C."/>
        </authorList>
    </citation>
    <scope>NUCLEOTIDE SEQUENCE</scope>
    <source>
        <strain evidence="1">MCA 3950</strain>
    </source>
</reference>
<accession>A0A9P8B087</accession>